<keyword evidence="1" id="KW-0472">Membrane</keyword>
<accession>A0A1R3FYJ0</accession>
<organism evidence="2 3">
    <name type="scientific">Corchorus capsularis</name>
    <name type="common">Jute</name>
    <dbReference type="NCBI Taxonomy" id="210143"/>
    <lineage>
        <taxon>Eukaryota</taxon>
        <taxon>Viridiplantae</taxon>
        <taxon>Streptophyta</taxon>
        <taxon>Embryophyta</taxon>
        <taxon>Tracheophyta</taxon>
        <taxon>Spermatophyta</taxon>
        <taxon>Magnoliopsida</taxon>
        <taxon>eudicotyledons</taxon>
        <taxon>Gunneridae</taxon>
        <taxon>Pentapetalae</taxon>
        <taxon>rosids</taxon>
        <taxon>malvids</taxon>
        <taxon>Malvales</taxon>
        <taxon>Malvaceae</taxon>
        <taxon>Grewioideae</taxon>
        <taxon>Apeibeae</taxon>
        <taxon>Corchorus</taxon>
    </lineage>
</organism>
<dbReference type="Gene3D" id="3.40.50.150">
    <property type="entry name" value="Vaccinia Virus protein VP39"/>
    <property type="match status" value="1"/>
</dbReference>
<reference evidence="2 3" key="1">
    <citation type="submission" date="2013-09" db="EMBL/GenBank/DDBJ databases">
        <title>Corchorus capsularis genome sequencing.</title>
        <authorList>
            <person name="Alam M."/>
            <person name="Haque M.S."/>
            <person name="Islam M.S."/>
            <person name="Emdad E.M."/>
            <person name="Islam M.M."/>
            <person name="Ahmed B."/>
            <person name="Halim A."/>
            <person name="Hossen Q.M.M."/>
            <person name="Hossain M.Z."/>
            <person name="Ahmed R."/>
            <person name="Khan M.M."/>
            <person name="Islam R."/>
            <person name="Rashid M.M."/>
            <person name="Khan S.A."/>
            <person name="Rahman M.S."/>
            <person name="Alam M."/>
        </authorList>
    </citation>
    <scope>NUCLEOTIDE SEQUENCE [LARGE SCALE GENOMIC DNA]</scope>
    <source>
        <strain evidence="3">cv. CVL-1</strain>
        <tissue evidence="2">Whole seedling</tissue>
    </source>
</reference>
<evidence type="ECO:0000313" key="3">
    <source>
        <dbReference type="Proteomes" id="UP000188268"/>
    </source>
</evidence>
<dbReference type="SUPFAM" id="SSF53335">
    <property type="entry name" value="S-adenosyl-L-methionine-dependent methyltransferases"/>
    <property type="match status" value="1"/>
</dbReference>
<comment type="caution">
    <text evidence="2">The sequence shown here is derived from an EMBL/GenBank/DDBJ whole genome shotgun (WGS) entry which is preliminary data.</text>
</comment>
<evidence type="ECO:0000256" key="1">
    <source>
        <dbReference type="SAM" id="Phobius"/>
    </source>
</evidence>
<protein>
    <submittedName>
        <fullName evidence="2">Uncharacterized protein</fullName>
    </submittedName>
</protein>
<keyword evidence="1" id="KW-1133">Transmembrane helix</keyword>
<dbReference type="PANTHER" id="PTHR34208:SF15">
    <property type="entry name" value="PROTEIN, PUTATIVE-RELATED"/>
    <property type="match status" value="1"/>
</dbReference>
<dbReference type="EMBL" id="AWWV01016012">
    <property type="protein sequence ID" value="OMO50892.1"/>
    <property type="molecule type" value="Genomic_DNA"/>
</dbReference>
<dbReference type="GO" id="GO:0045488">
    <property type="term" value="P:pectin metabolic process"/>
    <property type="evidence" value="ECO:0007669"/>
    <property type="project" value="InterPro"/>
</dbReference>
<evidence type="ECO:0000313" key="2">
    <source>
        <dbReference type="EMBL" id="OMO50892.1"/>
    </source>
</evidence>
<dbReference type="OMA" id="MMSRRPI"/>
<dbReference type="OrthoDB" id="745247at2759"/>
<dbReference type="Proteomes" id="UP000188268">
    <property type="component" value="Unassembled WGS sequence"/>
</dbReference>
<name>A0A1R3FYJ0_COCAP</name>
<dbReference type="PANTHER" id="PTHR34208">
    <property type="entry name" value="S-ADENOSYL-L-METHIONINE-DEPENDENT METHYLTRANSFERASE-RELATED"/>
    <property type="match status" value="1"/>
</dbReference>
<dbReference type="InterPro" id="IPR044689">
    <property type="entry name" value="CGR2/3"/>
</dbReference>
<gene>
    <name evidence="2" type="ORF">CCACVL1_30160</name>
</gene>
<dbReference type="AlphaFoldDB" id="A0A1R3FYJ0"/>
<feature type="transmembrane region" description="Helical" evidence="1">
    <location>
        <begin position="32"/>
        <end position="50"/>
    </location>
</feature>
<dbReference type="Gramene" id="OMO50892">
    <property type="protein sequence ID" value="OMO50892"/>
    <property type="gene ID" value="CCACVL1_30160"/>
</dbReference>
<proteinExistence type="predicted"/>
<keyword evidence="3" id="KW-1185">Reference proteome</keyword>
<dbReference type="GO" id="GO:0008168">
    <property type="term" value="F:methyltransferase activity"/>
    <property type="evidence" value="ECO:0007669"/>
    <property type="project" value="InterPro"/>
</dbReference>
<dbReference type="InterPro" id="IPR029063">
    <property type="entry name" value="SAM-dependent_MTases_sf"/>
</dbReference>
<dbReference type="STRING" id="210143.A0A1R3FYJ0"/>
<sequence>MSRRPVNPSRRYGDAGGGGALFSHSKSRSPPFLSIVLIVLGVLLVVAYFNRGSGGLGGLKDVTRVEGDYSCTFEVQRAIPVLKKAYGDSMHKVLHVGPDSCSVVSNLLKEDETEAWGVEPYDIEDADAHCKGLVRNGVVRVADIKFPLPYRPKSFPLVIVSDALDYLSPRYLNKTLPDFARVSTDGVIVFTGSPGQRKAKTAEVSKFGRPAKLRSSSWWAKYFVQTSLEENEGAAKKFRQAAEKNSYNPAQWMRQQERMGFMLPVTKFHTVRL</sequence>
<keyword evidence="1" id="KW-0812">Transmembrane</keyword>